<accession>A0A5N3VRM7</accession>
<evidence type="ECO:0000256" key="1">
    <source>
        <dbReference type="SAM" id="Phobius"/>
    </source>
</evidence>
<gene>
    <name evidence="2" type="ORF">FD754_016764</name>
</gene>
<name>A0A5N3VRM7_MUNMU</name>
<proteinExistence type="predicted"/>
<feature type="transmembrane region" description="Helical" evidence="1">
    <location>
        <begin position="12"/>
        <end position="34"/>
    </location>
</feature>
<organism evidence="2 3">
    <name type="scientific">Muntiacus muntjak</name>
    <name type="common">Barking deer</name>
    <name type="synonym">Indian muntjac</name>
    <dbReference type="NCBI Taxonomy" id="9888"/>
    <lineage>
        <taxon>Eukaryota</taxon>
        <taxon>Metazoa</taxon>
        <taxon>Chordata</taxon>
        <taxon>Craniata</taxon>
        <taxon>Vertebrata</taxon>
        <taxon>Euteleostomi</taxon>
        <taxon>Mammalia</taxon>
        <taxon>Eutheria</taxon>
        <taxon>Laurasiatheria</taxon>
        <taxon>Artiodactyla</taxon>
        <taxon>Ruminantia</taxon>
        <taxon>Pecora</taxon>
        <taxon>Cervidae</taxon>
        <taxon>Muntiacinae</taxon>
        <taxon>Muntiacus</taxon>
    </lineage>
</organism>
<evidence type="ECO:0000313" key="2">
    <source>
        <dbReference type="EMBL" id="KAB0351907.1"/>
    </source>
</evidence>
<keyword evidence="1" id="KW-0812">Transmembrane</keyword>
<evidence type="ECO:0000313" key="3">
    <source>
        <dbReference type="Proteomes" id="UP000326458"/>
    </source>
</evidence>
<dbReference type="AlphaFoldDB" id="A0A5N3VRM7"/>
<keyword evidence="3" id="KW-1185">Reference proteome</keyword>
<dbReference type="EMBL" id="VCEA01000002">
    <property type="protein sequence ID" value="KAB0351907.1"/>
    <property type="molecule type" value="Genomic_DNA"/>
</dbReference>
<protein>
    <submittedName>
        <fullName evidence="2">Uncharacterized protein</fullName>
    </submittedName>
</protein>
<keyword evidence="1" id="KW-0472">Membrane</keyword>
<comment type="caution">
    <text evidence="2">The sequence shown here is derived from an EMBL/GenBank/DDBJ whole genome shotgun (WGS) entry which is preliminary data.</text>
</comment>
<reference evidence="2 3" key="1">
    <citation type="submission" date="2019-06" db="EMBL/GenBank/DDBJ databases">
        <title>Discovery of a novel chromosome fission-fusion reversal in muntjac.</title>
        <authorList>
            <person name="Mudd A.B."/>
            <person name="Bredeson J.V."/>
            <person name="Baum R."/>
            <person name="Hockemeyer D."/>
            <person name="Rokhsar D.S."/>
        </authorList>
    </citation>
    <scope>NUCLEOTIDE SEQUENCE [LARGE SCALE GENOMIC DNA]</scope>
    <source>
        <strain evidence="2">UTSW_UCB_Mm</strain>
        <tissue evidence="2">Fibroblast cell line</tissue>
    </source>
</reference>
<dbReference type="Proteomes" id="UP000326458">
    <property type="component" value="Unassembled WGS sequence"/>
</dbReference>
<sequence length="111" mass="12139">MESVLPATGFLYWVGAGTVAYLALRIWCLLFTAVRVWGLGNESGVGPRLGEWAGEVSGLRFPVGKNSEDATAHGVTESRRPLKQLSKQAADRLNYSDFTRSLAGEFSQFSR</sequence>
<keyword evidence="1" id="KW-1133">Transmembrane helix</keyword>